<accession>A0ABV6LU01</accession>
<reference evidence="2 3" key="1">
    <citation type="submission" date="2024-09" db="EMBL/GenBank/DDBJ databases">
        <authorList>
            <person name="Sun Q."/>
            <person name="Mori K."/>
        </authorList>
    </citation>
    <scope>NUCLEOTIDE SEQUENCE [LARGE SCALE GENOMIC DNA]</scope>
    <source>
        <strain evidence="2 3">NCAIM B.02529</strain>
    </source>
</reference>
<protein>
    <submittedName>
        <fullName evidence="2">YesL family protein</fullName>
    </submittedName>
</protein>
<feature type="transmembrane region" description="Helical" evidence="1">
    <location>
        <begin position="112"/>
        <end position="135"/>
    </location>
</feature>
<dbReference type="Pfam" id="PF04854">
    <property type="entry name" value="DUF624"/>
    <property type="match status" value="1"/>
</dbReference>
<keyword evidence="1" id="KW-0472">Membrane</keyword>
<comment type="caution">
    <text evidence="2">The sequence shown here is derived from an EMBL/GenBank/DDBJ whole genome shotgun (WGS) entry which is preliminary data.</text>
</comment>
<evidence type="ECO:0000256" key="1">
    <source>
        <dbReference type="SAM" id="Phobius"/>
    </source>
</evidence>
<organism evidence="2 3">
    <name type="scientific">Pontibacillus salicampi</name>
    <dbReference type="NCBI Taxonomy" id="1449801"/>
    <lineage>
        <taxon>Bacteria</taxon>
        <taxon>Bacillati</taxon>
        <taxon>Bacillota</taxon>
        <taxon>Bacilli</taxon>
        <taxon>Bacillales</taxon>
        <taxon>Bacillaceae</taxon>
        <taxon>Pontibacillus</taxon>
    </lineage>
</organism>
<keyword evidence="3" id="KW-1185">Reference proteome</keyword>
<sequence length="211" mass="24125">MNIYPVVEKALWLCEWIMRLAYVNVLWLLFSIVGLGVFGIGPATAALFTVQMKWLQGDESTGVFSTFWSTYKKRFWKANLLSYVLILLGLILYFDLTFFASREGLLFKGISLLTFTLSMWYLMTVCYSYPFFINYELTIKHTIKNSWIAVMLKPIHTLAMLLTTGACGFIVLSFPKLLPFFGVSLPCLLILLFVNKTFQKVNDVTEALEAA</sequence>
<keyword evidence="1" id="KW-1133">Transmembrane helix</keyword>
<feature type="transmembrane region" description="Helical" evidence="1">
    <location>
        <begin position="25"/>
        <end position="50"/>
    </location>
</feature>
<feature type="transmembrane region" description="Helical" evidence="1">
    <location>
        <begin position="80"/>
        <end position="100"/>
    </location>
</feature>
<dbReference type="EMBL" id="JBHLTP010000023">
    <property type="protein sequence ID" value="MFC0525877.1"/>
    <property type="molecule type" value="Genomic_DNA"/>
</dbReference>
<keyword evidence="1" id="KW-0812">Transmembrane</keyword>
<name>A0ABV6LU01_9BACI</name>
<dbReference type="Proteomes" id="UP001589836">
    <property type="component" value="Unassembled WGS sequence"/>
</dbReference>
<feature type="transmembrane region" description="Helical" evidence="1">
    <location>
        <begin position="177"/>
        <end position="194"/>
    </location>
</feature>
<gene>
    <name evidence="2" type="ORF">ACFFGV_20070</name>
</gene>
<feature type="transmembrane region" description="Helical" evidence="1">
    <location>
        <begin position="147"/>
        <end position="171"/>
    </location>
</feature>
<evidence type="ECO:0000313" key="2">
    <source>
        <dbReference type="EMBL" id="MFC0525877.1"/>
    </source>
</evidence>
<dbReference type="RefSeq" id="WP_377351665.1">
    <property type="nucleotide sequence ID" value="NZ_JBHLTP010000023.1"/>
</dbReference>
<evidence type="ECO:0000313" key="3">
    <source>
        <dbReference type="Proteomes" id="UP001589836"/>
    </source>
</evidence>
<proteinExistence type="predicted"/>
<dbReference type="InterPro" id="IPR006938">
    <property type="entry name" value="DUF624"/>
</dbReference>